<dbReference type="PROSITE" id="PS51257">
    <property type="entry name" value="PROKAR_LIPOPROTEIN"/>
    <property type="match status" value="1"/>
</dbReference>
<reference evidence="2 3" key="1">
    <citation type="submission" date="2023-08" db="EMBL/GenBank/DDBJ databases">
        <title>Complete Genome Sequence of Pseudomonas entomophila TVIN A01.</title>
        <authorList>
            <person name="Shelke T."/>
            <person name="Mahar N.S."/>
            <person name="Gupta I."/>
            <person name="Gupta V."/>
        </authorList>
    </citation>
    <scope>NUCLEOTIDE SEQUENCE [LARGE SCALE GENOMIC DNA]</scope>
    <source>
        <strain evidence="2 3">TVIN-A01</strain>
    </source>
</reference>
<sequence>MKRNICLAFTLSMALAASAVQAEEHAIAGAGAISCERFLNAQTQDKTTSLATILWLQGFLSGVNMQRNLDLKIPLQALPEPPEIKAFTVDYCTRNPDKSVFEAAMWLSLKI</sequence>
<accession>A0ABY9QSK1</accession>
<gene>
    <name evidence="2" type="ORF">RAH46_06450</name>
</gene>
<feature type="chain" id="PRO_5046487993" evidence="1">
    <location>
        <begin position="23"/>
        <end position="111"/>
    </location>
</feature>
<dbReference type="Proteomes" id="UP001183127">
    <property type="component" value="Chromosome"/>
</dbReference>
<organism evidence="2 3">
    <name type="scientific">Pseudomonas entomophila</name>
    <dbReference type="NCBI Taxonomy" id="312306"/>
    <lineage>
        <taxon>Bacteria</taxon>
        <taxon>Pseudomonadati</taxon>
        <taxon>Pseudomonadota</taxon>
        <taxon>Gammaproteobacteria</taxon>
        <taxon>Pseudomonadales</taxon>
        <taxon>Pseudomonadaceae</taxon>
        <taxon>Pseudomonas</taxon>
    </lineage>
</organism>
<evidence type="ECO:0000313" key="2">
    <source>
        <dbReference type="EMBL" id="WMW06971.1"/>
    </source>
</evidence>
<dbReference type="GeneID" id="32807619"/>
<proteinExistence type="predicted"/>
<dbReference type="RefSeq" id="WP_011535680.1">
    <property type="nucleotide sequence ID" value="NZ_CP132921.1"/>
</dbReference>
<protein>
    <submittedName>
        <fullName evidence="2">HdeA/HdeB family chaperone</fullName>
    </submittedName>
</protein>
<feature type="signal peptide" evidence="1">
    <location>
        <begin position="1"/>
        <end position="22"/>
    </location>
</feature>
<keyword evidence="3" id="KW-1185">Reference proteome</keyword>
<dbReference type="InterPro" id="IPR010486">
    <property type="entry name" value="HNS-dep_expression_A/B"/>
</dbReference>
<evidence type="ECO:0000256" key="1">
    <source>
        <dbReference type="SAM" id="SignalP"/>
    </source>
</evidence>
<name>A0ABY9QSK1_9PSED</name>
<dbReference type="Pfam" id="PF06411">
    <property type="entry name" value="HdeA"/>
    <property type="match status" value="1"/>
</dbReference>
<evidence type="ECO:0000313" key="3">
    <source>
        <dbReference type="Proteomes" id="UP001183127"/>
    </source>
</evidence>
<dbReference type="EMBL" id="CP132921">
    <property type="protein sequence ID" value="WMW06971.1"/>
    <property type="molecule type" value="Genomic_DNA"/>
</dbReference>
<keyword evidence="1" id="KW-0732">Signal</keyword>